<dbReference type="SUPFAM" id="SSF56601">
    <property type="entry name" value="beta-lactamase/transpeptidase-like"/>
    <property type="match status" value="1"/>
</dbReference>
<keyword evidence="1" id="KW-0732">Signal</keyword>
<dbReference type="RefSeq" id="WP_222988931.1">
    <property type="nucleotide sequence ID" value="NZ_JAINVV010000003.1"/>
</dbReference>
<organism evidence="3 4">
    <name type="scientific">Sphingomonas colocasiae</name>
    <dbReference type="NCBI Taxonomy" id="1848973"/>
    <lineage>
        <taxon>Bacteria</taxon>
        <taxon>Pseudomonadati</taxon>
        <taxon>Pseudomonadota</taxon>
        <taxon>Alphaproteobacteria</taxon>
        <taxon>Sphingomonadales</taxon>
        <taxon>Sphingomonadaceae</taxon>
        <taxon>Sphingomonas</taxon>
    </lineage>
</organism>
<dbReference type="Gene3D" id="3.40.710.10">
    <property type="entry name" value="DD-peptidase/beta-lactamase superfamily"/>
    <property type="match status" value="1"/>
</dbReference>
<feature type="domain" description="Beta-lactamase-related" evidence="2">
    <location>
        <begin position="47"/>
        <end position="360"/>
    </location>
</feature>
<dbReference type="PANTHER" id="PTHR46825">
    <property type="entry name" value="D-ALANYL-D-ALANINE-CARBOXYPEPTIDASE/ENDOPEPTIDASE AMPH"/>
    <property type="match status" value="1"/>
</dbReference>
<sequence>MRLAKTLQCPLFFAALMASVASPALAQSASPAAAEALEAGREAAVDALFSSIGAGDPGAALGVYSKGKLVYAKGYGIADMEDGRPITPQTQFHVASVSKEFAAFAIALLARDGKVDLNADIRRYLPYVPDFGEVITVNHLIHHTSGLRDQWSLFVLGGQDMDNRLRQKQVVNMVSRQRALNFKPGSEYTYSNTGYTLLAEIVHAVSGQTLRQFTEERIFKPLGMSKTFFFDDVDEIVPGRAQSYNRENPDKPWKRELLNYDNAGATSLFTTVEDLAKWAGNFTNPVVGDRALIDQVTTNGTLSDGKPITYGFALQRTKIGGREVITHSGADAGFRAIFVYYPGQDFAVAITANTPFDAAGKNFGLDLTARVAAIADLYLPKVPAPAVPAIDKKPNPAPLAGTYFNQYAHTLKLEARTDGLYLDGGYGKPTKMTQRANGSFDSGPPVRSYFTTVKGANGTITAIEQVSPDESRVTRFDRITLATPSAAALADYAGNYYSDELDATYTIAVEGDHLSVRSIWMPDPVSLKAVVADRFESPSWTLGAVAFDRDAQGKVSGLKIHAGRVRHVALRRLNGPLP</sequence>
<dbReference type="EMBL" id="JAINVV010000003">
    <property type="protein sequence ID" value="MBY8821853.1"/>
    <property type="molecule type" value="Genomic_DNA"/>
</dbReference>
<proteinExistence type="predicted"/>
<dbReference type="Pfam" id="PF00144">
    <property type="entry name" value="Beta-lactamase"/>
    <property type="match status" value="1"/>
</dbReference>
<gene>
    <name evidence="3" type="ORF">K7G82_06095</name>
</gene>
<keyword evidence="4" id="KW-1185">Reference proteome</keyword>
<keyword evidence="3" id="KW-0378">Hydrolase</keyword>
<dbReference type="InterPro" id="IPR012338">
    <property type="entry name" value="Beta-lactam/transpept-like"/>
</dbReference>
<evidence type="ECO:0000313" key="3">
    <source>
        <dbReference type="EMBL" id="MBY8821853.1"/>
    </source>
</evidence>
<name>A0ABS7PKU8_9SPHN</name>
<dbReference type="Proteomes" id="UP000706039">
    <property type="component" value="Unassembled WGS sequence"/>
</dbReference>
<reference evidence="3 4" key="1">
    <citation type="submission" date="2021-08" db="EMBL/GenBank/DDBJ databases">
        <authorList>
            <person name="Tuo L."/>
        </authorList>
    </citation>
    <scope>NUCLEOTIDE SEQUENCE [LARGE SCALE GENOMIC DNA]</scope>
    <source>
        <strain evidence="3 4">JCM 31229</strain>
    </source>
</reference>
<dbReference type="GO" id="GO:0016787">
    <property type="term" value="F:hydrolase activity"/>
    <property type="evidence" value="ECO:0007669"/>
    <property type="project" value="UniProtKB-KW"/>
</dbReference>
<dbReference type="PANTHER" id="PTHR46825:SF9">
    <property type="entry name" value="BETA-LACTAMASE-RELATED DOMAIN-CONTAINING PROTEIN"/>
    <property type="match status" value="1"/>
</dbReference>
<evidence type="ECO:0000256" key="1">
    <source>
        <dbReference type="SAM" id="SignalP"/>
    </source>
</evidence>
<evidence type="ECO:0000259" key="2">
    <source>
        <dbReference type="Pfam" id="PF00144"/>
    </source>
</evidence>
<comment type="caution">
    <text evidence="3">The sequence shown here is derived from an EMBL/GenBank/DDBJ whole genome shotgun (WGS) entry which is preliminary data.</text>
</comment>
<feature type="signal peptide" evidence="1">
    <location>
        <begin position="1"/>
        <end position="26"/>
    </location>
</feature>
<evidence type="ECO:0000313" key="4">
    <source>
        <dbReference type="Proteomes" id="UP000706039"/>
    </source>
</evidence>
<protein>
    <submittedName>
        <fullName evidence="3">Serine hydrolase</fullName>
    </submittedName>
</protein>
<feature type="chain" id="PRO_5045367225" evidence="1">
    <location>
        <begin position="27"/>
        <end position="578"/>
    </location>
</feature>
<accession>A0ABS7PKU8</accession>
<dbReference type="InterPro" id="IPR001466">
    <property type="entry name" value="Beta-lactam-related"/>
</dbReference>
<dbReference type="InterPro" id="IPR050491">
    <property type="entry name" value="AmpC-like"/>
</dbReference>